<feature type="region of interest" description="Disordered" evidence="1">
    <location>
        <begin position="1"/>
        <end position="85"/>
    </location>
</feature>
<reference evidence="3" key="1">
    <citation type="journal article" date="2023" name="Mol. Phylogenet. Evol.">
        <title>Genome-scale phylogeny and comparative genomics of the fungal order Sordariales.</title>
        <authorList>
            <person name="Hensen N."/>
            <person name="Bonometti L."/>
            <person name="Westerberg I."/>
            <person name="Brannstrom I.O."/>
            <person name="Guillou S."/>
            <person name="Cros-Aarteil S."/>
            <person name="Calhoun S."/>
            <person name="Haridas S."/>
            <person name="Kuo A."/>
            <person name="Mondo S."/>
            <person name="Pangilinan J."/>
            <person name="Riley R."/>
            <person name="LaButti K."/>
            <person name="Andreopoulos B."/>
            <person name="Lipzen A."/>
            <person name="Chen C."/>
            <person name="Yan M."/>
            <person name="Daum C."/>
            <person name="Ng V."/>
            <person name="Clum A."/>
            <person name="Steindorff A."/>
            <person name="Ohm R.A."/>
            <person name="Martin F."/>
            <person name="Silar P."/>
            <person name="Natvig D.O."/>
            <person name="Lalanne C."/>
            <person name="Gautier V."/>
            <person name="Ament-Velasquez S.L."/>
            <person name="Kruys A."/>
            <person name="Hutchinson M.I."/>
            <person name="Powell A.J."/>
            <person name="Barry K."/>
            <person name="Miller A.N."/>
            <person name="Grigoriev I.V."/>
            <person name="Debuchy R."/>
            <person name="Gladieux P."/>
            <person name="Hiltunen Thoren M."/>
            <person name="Johannesson H."/>
        </authorList>
    </citation>
    <scope>NUCLEOTIDE SEQUENCE</scope>
    <source>
        <strain evidence="3">CBS 892.96</strain>
    </source>
</reference>
<reference evidence="3" key="2">
    <citation type="submission" date="2023-05" db="EMBL/GenBank/DDBJ databases">
        <authorList>
            <consortium name="Lawrence Berkeley National Laboratory"/>
            <person name="Steindorff A."/>
            <person name="Hensen N."/>
            <person name="Bonometti L."/>
            <person name="Westerberg I."/>
            <person name="Brannstrom I.O."/>
            <person name="Guillou S."/>
            <person name="Cros-Aarteil S."/>
            <person name="Calhoun S."/>
            <person name="Haridas S."/>
            <person name="Kuo A."/>
            <person name="Mondo S."/>
            <person name="Pangilinan J."/>
            <person name="Riley R."/>
            <person name="Labutti K."/>
            <person name="Andreopoulos B."/>
            <person name="Lipzen A."/>
            <person name="Chen C."/>
            <person name="Yanf M."/>
            <person name="Daum C."/>
            <person name="Ng V."/>
            <person name="Clum A."/>
            <person name="Ohm R."/>
            <person name="Martin F."/>
            <person name="Silar P."/>
            <person name="Natvig D."/>
            <person name="Lalanne C."/>
            <person name="Gautier V."/>
            <person name="Ament-Velasquez S.L."/>
            <person name="Kruys A."/>
            <person name="Hutchinson M.I."/>
            <person name="Powell A.J."/>
            <person name="Barry K."/>
            <person name="Miller A.N."/>
            <person name="Grigoriev I.V."/>
            <person name="Debuchy R."/>
            <person name="Gladieux P."/>
            <person name="Thoren M.H."/>
            <person name="Johannesson H."/>
        </authorList>
    </citation>
    <scope>NUCLEOTIDE SEQUENCE</scope>
    <source>
        <strain evidence="3">CBS 892.96</strain>
    </source>
</reference>
<feature type="transmembrane region" description="Helical" evidence="2">
    <location>
        <begin position="297"/>
        <end position="320"/>
    </location>
</feature>
<dbReference type="AlphaFoldDB" id="A0AAN6VZ04"/>
<keyword evidence="2" id="KW-0812">Transmembrane</keyword>
<sequence>MIRANRTLGRPGANSQDAPVLLQDLAPHASTSISDTLDLENNPPRASTTPHPTNTSQSPSSVPVVHNSMSNTPFSPADTQDPPSISPPLVQVAAISSPHRLNHTATAQTVTTSPTSTAPHQHLTNLSFATFVPSNNPPPPNRRNRLSKFISRMSIPPTPLIITRLRQYLRVPTVLLITLLLFTFVTLVSWQAHNLDWPLARIPIPSGILLLTIVAKFTDWALAGVTDDAWERLRWGPVVQQGRENLLTFLVMGSGFGVWWKVLFSSAVQPGEETRWGRVRRLLTQKWRWRMRFGARFWSFARIFIWVFVQFPGLILMAMIENQDSFQPSGWTEVTGGLGMFNASLGWLQPADPAHYRHVLSILQDPAMTVLTAPISERCTREKSCQSYLLSGGVGLLQPWPYRPRRSTSEHVYMVRNIPAYQVDVWETSFNSSLPYGSWGEDQCRVFVGGSGERHFPTDAIQVCAKRDGDDGRLLAGIRACAPRALDETGNCTLETKYPGWHSFPAFTSTIELYRVQADMVFDRHSGSIMELSSKHGFTQHNVPPDDFLNAFELLLCPFVNPNTTQISRYCISRAVNHMLTTAVYLRVLYAYSEVAFDNESAVDVLRSLFGVVLYLFNPVYHSHVLDGSTPIRPNESASGLPAENTFLGSPAIQSSYVAPATWTVIAFIVSAGLLITTAVLAIILSALSADMPDLNKFPVLDGMKVVVVDPTTGEEIFFGNAIGRKKTRDGAIYAARQTTVRISQREAG</sequence>
<evidence type="ECO:0000313" key="4">
    <source>
        <dbReference type="Proteomes" id="UP001302321"/>
    </source>
</evidence>
<organism evidence="3 4">
    <name type="scientific">Triangularia setosa</name>
    <dbReference type="NCBI Taxonomy" id="2587417"/>
    <lineage>
        <taxon>Eukaryota</taxon>
        <taxon>Fungi</taxon>
        <taxon>Dikarya</taxon>
        <taxon>Ascomycota</taxon>
        <taxon>Pezizomycotina</taxon>
        <taxon>Sordariomycetes</taxon>
        <taxon>Sordariomycetidae</taxon>
        <taxon>Sordariales</taxon>
        <taxon>Podosporaceae</taxon>
        <taxon>Triangularia</taxon>
    </lineage>
</organism>
<dbReference type="EMBL" id="MU866441">
    <property type="protein sequence ID" value="KAK4172290.1"/>
    <property type="molecule type" value="Genomic_DNA"/>
</dbReference>
<accession>A0AAN6VZ04</accession>
<keyword evidence="4" id="KW-1185">Reference proteome</keyword>
<feature type="transmembrane region" description="Helical" evidence="2">
    <location>
        <begin position="663"/>
        <end position="688"/>
    </location>
</feature>
<keyword evidence="2" id="KW-1133">Transmembrane helix</keyword>
<feature type="compositionally biased region" description="Polar residues" evidence="1">
    <location>
        <begin position="44"/>
        <end position="83"/>
    </location>
</feature>
<evidence type="ECO:0000313" key="3">
    <source>
        <dbReference type="EMBL" id="KAK4172290.1"/>
    </source>
</evidence>
<feature type="transmembrane region" description="Helical" evidence="2">
    <location>
        <begin position="174"/>
        <end position="192"/>
    </location>
</feature>
<keyword evidence="2" id="KW-0472">Membrane</keyword>
<dbReference type="Proteomes" id="UP001302321">
    <property type="component" value="Unassembled WGS sequence"/>
</dbReference>
<evidence type="ECO:0000256" key="2">
    <source>
        <dbReference type="SAM" id="Phobius"/>
    </source>
</evidence>
<protein>
    <submittedName>
        <fullName evidence="3">Uncharacterized protein</fullName>
    </submittedName>
</protein>
<comment type="caution">
    <text evidence="3">The sequence shown here is derived from an EMBL/GenBank/DDBJ whole genome shotgun (WGS) entry which is preliminary data.</text>
</comment>
<evidence type="ECO:0000256" key="1">
    <source>
        <dbReference type="SAM" id="MobiDB-lite"/>
    </source>
</evidence>
<proteinExistence type="predicted"/>
<name>A0AAN6VZ04_9PEZI</name>
<gene>
    <name evidence="3" type="ORF">QBC36DRAFT_363107</name>
</gene>